<proteinExistence type="predicted"/>
<gene>
    <name evidence="1" type="ORF">LCGC14_0413330</name>
</gene>
<dbReference type="AlphaFoldDB" id="A0A0F9VF45"/>
<dbReference type="EMBL" id="LAZR01000367">
    <property type="protein sequence ID" value="KKN72196.1"/>
    <property type="molecule type" value="Genomic_DNA"/>
</dbReference>
<protein>
    <submittedName>
        <fullName evidence="1">Uncharacterized protein</fullName>
    </submittedName>
</protein>
<comment type="caution">
    <text evidence="1">The sequence shown here is derived from an EMBL/GenBank/DDBJ whole genome shotgun (WGS) entry which is preliminary data.</text>
</comment>
<name>A0A0F9VF45_9ZZZZ</name>
<evidence type="ECO:0000313" key="1">
    <source>
        <dbReference type="EMBL" id="KKN72196.1"/>
    </source>
</evidence>
<sequence length="85" mass="9384">MTAYFPGTLRCDECGEMRTAKFALTSRGVTVVPSMLIDSWTAVENPRTPLEPTPMLCSDKCLLAHDARKRLTSEVIAGRVEIKKA</sequence>
<organism evidence="1">
    <name type="scientific">marine sediment metagenome</name>
    <dbReference type="NCBI Taxonomy" id="412755"/>
    <lineage>
        <taxon>unclassified sequences</taxon>
        <taxon>metagenomes</taxon>
        <taxon>ecological metagenomes</taxon>
    </lineage>
</organism>
<reference evidence="1" key="1">
    <citation type="journal article" date="2015" name="Nature">
        <title>Complex archaea that bridge the gap between prokaryotes and eukaryotes.</title>
        <authorList>
            <person name="Spang A."/>
            <person name="Saw J.H."/>
            <person name="Jorgensen S.L."/>
            <person name="Zaremba-Niedzwiedzka K."/>
            <person name="Martijn J."/>
            <person name="Lind A.E."/>
            <person name="van Eijk R."/>
            <person name="Schleper C."/>
            <person name="Guy L."/>
            <person name="Ettema T.J."/>
        </authorList>
    </citation>
    <scope>NUCLEOTIDE SEQUENCE</scope>
</reference>
<accession>A0A0F9VF45</accession>